<comment type="similarity">
    <text evidence="2">Belongs to the type IA topoisomerase family.</text>
</comment>
<dbReference type="Gene3D" id="1.10.290.10">
    <property type="entry name" value="Topoisomerase I, domain 4"/>
    <property type="match status" value="1"/>
</dbReference>
<evidence type="ECO:0000256" key="7">
    <source>
        <dbReference type="ARBA" id="ARBA00023125"/>
    </source>
</evidence>
<dbReference type="CDD" id="cd00186">
    <property type="entry name" value="TOP1Ac"/>
    <property type="match status" value="1"/>
</dbReference>
<dbReference type="SUPFAM" id="SSF56712">
    <property type="entry name" value="Prokaryotic type I DNA topoisomerase"/>
    <property type="match status" value="1"/>
</dbReference>
<dbReference type="GO" id="GO:0003677">
    <property type="term" value="F:DNA binding"/>
    <property type="evidence" value="ECO:0007669"/>
    <property type="project" value="UniProtKB-KW"/>
</dbReference>
<keyword evidence="5" id="KW-0460">Magnesium</keyword>
<evidence type="ECO:0000256" key="3">
    <source>
        <dbReference type="ARBA" id="ARBA00012891"/>
    </source>
</evidence>
<dbReference type="InterPro" id="IPR013497">
    <property type="entry name" value="Topo_IA_cen"/>
</dbReference>
<dbReference type="Gene3D" id="3.40.50.140">
    <property type="match status" value="1"/>
</dbReference>
<dbReference type="InterPro" id="IPR005738">
    <property type="entry name" value="TopoIII"/>
</dbReference>
<geneLocation type="plasmid" evidence="15 16">
    <name>II</name>
</geneLocation>
<dbReference type="PROSITE" id="PS52039">
    <property type="entry name" value="TOPO_IA_2"/>
    <property type="match status" value="1"/>
</dbReference>
<dbReference type="PANTHER" id="PTHR11390">
    <property type="entry name" value="PROKARYOTIC DNA TOPOISOMERASE"/>
    <property type="match status" value="1"/>
</dbReference>
<organism evidence="15 16">
    <name type="scientific">Pseudolactococcus piscium MKFS47</name>
    <dbReference type="NCBI Taxonomy" id="297352"/>
    <lineage>
        <taxon>Bacteria</taxon>
        <taxon>Bacillati</taxon>
        <taxon>Bacillota</taxon>
        <taxon>Bacilli</taxon>
        <taxon>Lactobacillales</taxon>
        <taxon>Streptococcaceae</taxon>
        <taxon>Pseudolactococcus</taxon>
    </lineage>
</organism>
<evidence type="ECO:0000256" key="12">
    <source>
        <dbReference type="ARBA" id="ARBA00032877"/>
    </source>
</evidence>
<dbReference type="RefSeq" id="WP_047916724.1">
    <property type="nucleotide sequence ID" value="NZ_LN774770.1"/>
</dbReference>
<keyword evidence="6" id="KW-0799">Topoisomerase</keyword>
<dbReference type="AlphaFoldDB" id="A0A0D6DZW6"/>
<evidence type="ECO:0000256" key="10">
    <source>
        <dbReference type="ARBA" id="ARBA00031985"/>
    </source>
</evidence>
<dbReference type="InterPro" id="IPR013824">
    <property type="entry name" value="Topo_IA_cen_sub1"/>
</dbReference>
<dbReference type="PRINTS" id="PR00417">
    <property type="entry name" value="PRTPISMRASEI"/>
</dbReference>
<dbReference type="SMART" id="SM00436">
    <property type="entry name" value="TOP1Bc"/>
    <property type="match status" value="1"/>
</dbReference>
<dbReference type="Gene3D" id="1.10.460.10">
    <property type="entry name" value="Topoisomerase I, domain 2"/>
    <property type="match status" value="1"/>
</dbReference>
<dbReference type="InterPro" id="IPR006171">
    <property type="entry name" value="TOPRIM_dom"/>
</dbReference>
<dbReference type="Proteomes" id="UP000033166">
    <property type="component" value="Plasmid II"/>
</dbReference>
<evidence type="ECO:0000256" key="1">
    <source>
        <dbReference type="ARBA" id="ARBA00000213"/>
    </source>
</evidence>
<proteinExistence type="inferred from homology"/>
<keyword evidence="4" id="KW-0479">Metal-binding</keyword>
<dbReference type="GO" id="GO:0006265">
    <property type="term" value="P:DNA topological change"/>
    <property type="evidence" value="ECO:0007669"/>
    <property type="project" value="InterPro"/>
</dbReference>
<dbReference type="SMART" id="SM00437">
    <property type="entry name" value="TOP1Ac"/>
    <property type="match status" value="1"/>
</dbReference>
<evidence type="ECO:0000259" key="14">
    <source>
        <dbReference type="PROSITE" id="PS52039"/>
    </source>
</evidence>
<accession>A0A0D6DZW6</accession>
<protein>
    <recommendedName>
        <fullName evidence="3">DNA topoisomerase</fullName>
        <ecNumber evidence="3">5.6.2.1</ecNumber>
    </recommendedName>
    <alternativeName>
        <fullName evidence="12">Omega-protein</fullName>
    </alternativeName>
    <alternativeName>
        <fullName evidence="11">Relaxing enzyme</fullName>
    </alternativeName>
    <alternativeName>
        <fullName evidence="9">Swivelase</fullName>
    </alternativeName>
    <alternativeName>
        <fullName evidence="10">Untwisting enzyme</fullName>
    </alternativeName>
</protein>
<dbReference type="PANTHER" id="PTHR11390:SF21">
    <property type="entry name" value="DNA TOPOISOMERASE 3-ALPHA"/>
    <property type="match status" value="1"/>
</dbReference>
<dbReference type="EC" id="5.6.2.1" evidence="3"/>
<dbReference type="HOGENOM" id="CLU_002929_5_2_9"/>
<comment type="catalytic activity">
    <reaction evidence="1">
        <text>ATP-independent breakage of single-stranded DNA, followed by passage and rejoining.</text>
        <dbReference type="EC" id="5.6.2.1"/>
    </reaction>
</comment>
<evidence type="ECO:0000256" key="6">
    <source>
        <dbReference type="ARBA" id="ARBA00023029"/>
    </source>
</evidence>
<dbReference type="PROSITE" id="PS50880">
    <property type="entry name" value="TOPRIM"/>
    <property type="match status" value="1"/>
</dbReference>
<dbReference type="InterPro" id="IPR034144">
    <property type="entry name" value="TOPRIM_TopoIII"/>
</dbReference>
<dbReference type="GO" id="GO:0008270">
    <property type="term" value="F:zinc ion binding"/>
    <property type="evidence" value="ECO:0007669"/>
    <property type="project" value="UniProtKB-KW"/>
</dbReference>
<dbReference type="Gene3D" id="3.30.65.10">
    <property type="entry name" value="Bacterial Topoisomerase I, domain 1"/>
    <property type="match status" value="1"/>
</dbReference>
<dbReference type="InterPro" id="IPR013825">
    <property type="entry name" value="Topo_IA_cen_sub2"/>
</dbReference>
<dbReference type="Pfam" id="PF13342">
    <property type="entry name" value="Toprim_Crpt"/>
    <property type="match status" value="1"/>
</dbReference>
<dbReference type="KEGG" id="lpk:LACPI_2330"/>
<dbReference type="InterPro" id="IPR013826">
    <property type="entry name" value="Topo_IA_cen_sub3"/>
</dbReference>
<keyword evidence="15" id="KW-0614">Plasmid</keyword>
<keyword evidence="7" id="KW-0238">DNA-binding</keyword>
<dbReference type="Gene3D" id="2.70.20.10">
    <property type="entry name" value="Topoisomerase I, domain 3"/>
    <property type="match status" value="1"/>
</dbReference>
<dbReference type="InterPro" id="IPR000380">
    <property type="entry name" value="Topo_IA"/>
</dbReference>
<evidence type="ECO:0000256" key="2">
    <source>
        <dbReference type="ARBA" id="ARBA00009446"/>
    </source>
</evidence>
<dbReference type="InterPro" id="IPR003602">
    <property type="entry name" value="Topo_IA_DNA-bd_dom"/>
</dbReference>
<sequence>MTTVILAEKPNQALAYANALKKSDKKDGYFKIQDPIFSDETFITFGFGHLVELAEPGHYDEKWKNWKLESLPIFPEQYDFEVAKDKGKQFKIVAELLKKATTIIVATDSDREGENIAWSIIYKANAFSKDKTYKRLWINSLEKDVIRTGFQNLQPGMNFYPFYQEAQTRQIADWLIGMNASPLYTLNLQKKGVQGTFSVGRVQTPTLYLIYQRQLSIENFKKTPFFEIEADIKTDKGSFKGHISPVQRFEDKDALLSFVASKGAKTGQQTGIIVDVQTKEKKTNSPNLFSLSSLQSQANQMYKATASETLKAMQGLYEAKLLSYPRTDTPFITVNEFAYLKLNFEKYCQYLNTDLDMIQIEPRKRYVDGNKVQEHHAIIPTKQIPSEATLGKLSDLQRKIYTLVVKTTLAMFLSDYIYEETNIQTKVSELLFQSIGKTPINDGWKVLFKQQKQDEKDEAQTLPLVTVGQNAEVNVKDVKKETQPPKVFTEGTLLTAMKTANKTVDDEEAIKILQEVEGIGTEATRANIIETLKQKEYIQVQKNKLVVTEKGKLLCQAVEKQHLLTSAEMTAKWETYLKKIGKKEGNQDTFIDNIKKFITHLLEGVPGDIEELNFNDYQVEKEKEIEKNIVGKCPKCGNNIVLKKSFFGCSKYPECDFTLADNFRKKKLTKTNIKQLLEGKETEIKGIKTKEKKTYDANVKIGEKGYIEFISFVK</sequence>
<dbReference type="PROSITE" id="PS00396">
    <property type="entry name" value="TOPO_IA_1"/>
    <property type="match status" value="1"/>
</dbReference>
<evidence type="ECO:0000256" key="9">
    <source>
        <dbReference type="ARBA" id="ARBA00030003"/>
    </source>
</evidence>
<dbReference type="InterPro" id="IPR025589">
    <property type="entry name" value="Toprim_C_rpt"/>
</dbReference>
<dbReference type="SUPFAM" id="SSF57783">
    <property type="entry name" value="Zinc beta-ribbon"/>
    <property type="match status" value="1"/>
</dbReference>
<dbReference type="InterPro" id="IPR023406">
    <property type="entry name" value="Topo_IA_AS"/>
</dbReference>
<evidence type="ECO:0000259" key="13">
    <source>
        <dbReference type="PROSITE" id="PS50880"/>
    </source>
</evidence>
<evidence type="ECO:0000256" key="8">
    <source>
        <dbReference type="ARBA" id="ARBA00023235"/>
    </source>
</evidence>
<gene>
    <name evidence="15" type="ORF">LACPI_2330</name>
</gene>
<dbReference type="CDD" id="cd03362">
    <property type="entry name" value="TOPRIM_TopoIA_TopoIII"/>
    <property type="match status" value="1"/>
</dbReference>
<evidence type="ECO:0000313" key="16">
    <source>
        <dbReference type="Proteomes" id="UP000033166"/>
    </source>
</evidence>
<dbReference type="NCBIfam" id="NF005829">
    <property type="entry name" value="PRK07726.1"/>
    <property type="match status" value="1"/>
</dbReference>
<dbReference type="GO" id="GO:0006310">
    <property type="term" value="P:DNA recombination"/>
    <property type="evidence" value="ECO:0007669"/>
    <property type="project" value="TreeGrafter"/>
</dbReference>
<feature type="domain" description="Topo IA-type catalytic" evidence="14">
    <location>
        <begin position="159"/>
        <end position="602"/>
    </location>
</feature>
<evidence type="ECO:0000313" key="15">
    <source>
        <dbReference type="EMBL" id="CEN29530.1"/>
    </source>
</evidence>
<dbReference type="GO" id="GO:0043597">
    <property type="term" value="C:cytoplasmic replication fork"/>
    <property type="evidence" value="ECO:0007669"/>
    <property type="project" value="TreeGrafter"/>
</dbReference>
<evidence type="ECO:0000256" key="5">
    <source>
        <dbReference type="ARBA" id="ARBA00022842"/>
    </source>
</evidence>
<dbReference type="GO" id="GO:0006281">
    <property type="term" value="P:DNA repair"/>
    <property type="evidence" value="ECO:0007669"/>
    <property type="project" value="TreeGrafter"/>
</dbReference>
<dbReference type="NCBIfam" id="TIGR01056">
    <property type="entry name" value="topB"/>
    <property type="match status" value="1"/>
</dbReference>
<keyword evidence="8 15" id="KW-0413">Isomerase</keyword>
<dbReference type="Pfam" id="PF01131">
    <property type="entry name" value="Topoisom_bac"/>
    <property type="match status" value="1"/>
</dbReference>
<dbReference type="InterPro" id="IPR003601">
    <property type="entry name" value="Topo_IA_2"/>
</dbReference>
<feature type="domain" description="Toprim" evidence="13">
    <location>
        <begin position="2"/>
        <end position="140"/>
    </location>
</feature>
<reference evidence="16" key="1">
    <citation type="submission" date="2015-01" db="EMBL/GenBank/DDBJ databases">
        <authorList>
            <person name="Andreevskaya M."/>
        </authorList>
    </citation>
    <scope>NUCLEOTIDE SEQUENCE [LARGE SCALE GENOMIC DNA]</scope>
    <source>
        <strain evidence="16">MKFS47</strain>
        <plasmid evidence="16">II</plasmid>
    </source>
</reference>
<name>A0A0D6DZW6_9LACT</name>
<evidence type="ECO:0000256" key="4">
    <source>
        <dbReference type="ARBA" id="ARBA00022723"/>
    </source>
</evidence>
<dbReference type="Pfam" id="PF01751">
    <property type="entry name" value="Toprim"/>
    <property type="match status" value="1"/>
</dbReference>
<dbReference type="GO" id="GO:0003917">
    <property type="term" value="F:DNA topoisomerase type I (single strand cut, ATP-independent) activity"/>
    <property type="evidence" value="ECO:0007669"/>
    <property type="project" value="UniProtKB-EC"/>
</dbReference>
<dbReference type="InterPro" id="IPR023405">
    <property type="entry name" value="Topo_IA_core_domain"/>
</dbReference>
<evidence type="ECO:0000256" key="11">
    <source>
        <dbReference type="ARBA" id="ARBA00032235"/>
    </source>
</evidence>
<dbReference type="SMART" id="SM00493">
    <property type="entry name" value="TOPRIM"/>
    <property type="match status" value="1"/>
</dbReference>
<dbReference type="EMBL" id="LN774770">
    <property type="protein sequence ID" value="CEN29530.1"/>
    <property type="molecule type" value="Genomic_DNA"/>
</dbReference>